<dbReference type="STRING" id="240303.SAMN05421677_12548"/>
<proteinExistence type="predicted"/>
<dbReference type="AlphaFoldDB" id="A0A1H0UD75"/>
<gene>
    <name evidence="1" type="ORF">SAMN05421677_12548</name>
</gene>
<organism evidence="1 2">
    <name type="scientific">Halobacillus aidingensis</name>
    <dbReference type="NCBI Taxonomy" id="240303"/>
    <lineage>
        <taxon>Bacteria</taxon>
        <taxon>Bacillati</taxon>
        <taxon>Bacillota</taxon>
        <taxon>Bacilli</taxon>
        <taxon>Bacillales</taxon>
        <taxon>Bacillaceae</taxon>
        <taxon>Halobacillus</taxon>
    </lineage>
</organism>
<reference evidence="2" key="1">
    <citation type="submission" date="2016-10" db="EMBL/GenBank/DDBJ databases">
        <authorList>
            <person name="Varghese N."/>
            <person name="Submissions S."/>
        </authorList>
    </citation>
    <scope>NUCLEOTIDE SEQUENCE [LARGE SCALE GENOMIC DNA]</scope>
    <source>
        <strain evidence="2">CGMCC 1.3703</strain>
    </source>
</reference>
<dbReference type="Proteomes" id="UP000198860">
    <property type="component" value="Unassembled WGS sequence"/>
</dbReference>
<keyword evidence="2" id="KW-1185">Reference proteome</keyword>
<evidence type="ECO:0000313" key="1">
    <source>
        <dbReference type="EMBL" id="SDP64093.1"/>
    </source>
</evidence>
<sequence>MEPLYDQIVRNEINPKSILTHEMPLEKAAKGYKKFNNREDDCIKVILKP</sequence>
<protein>
    <submittedName>
        <fullName evidence="1">S-(Hydroxymethyl)glutathione dehydrogenase / alcohol dehydrogenase</fullName>
    </submittedName>
</protein>
<name>A0A1H0UD75_HALAD</name>
<dbReference type="EMBL" id="FNIZ01000025">
    <property type="protein sequence ID" value="SDP64093.1"/>
    <property type="molecule type" value="Genomic_DNA"/>
</dbReference>
<accession>A0A1H0UD75</accession>
<evidence type="ECO:0000313" key="2">
    <source>
        <dbReference type="Proteomes" id="UP000198860"/>
    </source>
</evidence>